<feature type="region of interest" description="Disordered" evidence="1">
    <location>
        <begin position="210"/>
        <end position="252"/>
    </location>
</feature>
<proteinExistence type="predicted"/>
<dbReference type="OrthoDB" id="4338180at2"/>
<accession>A0A2T7TBL2</accession>
<feature type="region of interest" description="Disordered" evidence="1">
    <location>
        <begin position="52"/>
        <end position="71"/>
    </location>
</feature>
<keyword evidence="2" id="KW-0812">Transmembrane</keyword>
<protein>
    <submittedName>
        <fullName evidence="3">Uncharacterized protein</fullName>
    </submittedName>
</protein>
<comment type="caution">
    <text evidence="3">The sequence shown here is derived from an EMBL/GenBank/DDBJ whole genome shotgun (WGS) entry which is preliminary data.</text>
</comment>
<dbReference type="EMBL" id="AZSP01000087">
    <property type="protein sequence ID" value="PVE12466.1"/>
    <property type="molecule type" value="Genomic_DNA"/>
</dbReference>
<feature type="transmembrane region" description="Helical" evidence="2">
    <location>
        <begin position="77"/>
        <end position="101"/>
    </location>
</feature>
<dbReference type="Proteomes" id="UP000245992">
    <property type="component" value="Unassembled WGS sequence"/>
</dbReference>
<feature type="compositionally biased region" description="Low complexity" evidence="1">
    <location>
        <begin position="121"/>
        <end position="155"/>
    </location>
</feature>
<feature type="compositionally biased region" description="Basic and acidic residues" evidence="1">
    <location>
        <begin position="220"/>
        <end position="238"/>
    </location>
</feature>
<name>A0A2T7TBL2_9ACTN</name>
<keyword evidence="2" id="KW-0472">Membrane</keyword>
<feature type="region of interest" description="Disordered" evidence="1">
    <location>
        <begin position="105"/>
        <end position="186"/>
    </location>
</feature>
<sequence length="252" mass="25980">MNTHQSGGTGGTGGAPHEPSVEDILAAAVRAESPAHESQDQALAAFRAARDAGALTARTRRRDDWRPHRPRRFTARAWRATAGALLASLTLGGVAVATFGVPHVPGRPAKSPESPPPSTASPPASSTGSGTPGQQTGESTPSSSAPAPSVSASPDDTPRGSPPRSRSTEVHCRNFEKVTGRGNALNATAWQRLVQAAGGEEHVPAYCAALLGYTPSPEPTPEKTPEKTPENKPEDETGKGPAENGKGQQQTS</sequence>
<gene>
    <name evidence="3" type="ORF">Y717_34285</name>
</gene>
<feature type="compositionally biased region" description="Basic and acidic residues" evidence="1">
    <location>
        <begin position="166"/>
        <end position="179"/>
    </location>
</feature>
<feature type="region of interest" description="Disordered" evidence="1">
    <location>
        <begin position="1"/>
        <end position="20"/>
    </location>
</feature>
<dbReference type="RefSeq" id="WP_030350693.1">
    <property type="nucleotide sequence ID" value="NZ_AZSP01000087.1"/>
</dbReference>
<evidence type="ECO:0000313" key="4">
    <source>
        <dbReference type="Proteomes" id="UP000245992"/>
    </source>
</evidence>
<keyword evidence="4" id="KW-1185">Reference proteome</keyword>
<keyword evidence="2" id="KW-1133">Transmembrane helix</keyword>
<evidence type="ECO:0000313" key="3">
    <source>
        <dbReference type="EMBL" id="PVE12466.1"/>
    </source>
</evidence>
<organism evidence="3 4">
    <name type="scientific">Streptomyces scopuliridis RB72</name>
    <dbReference type="NCBI Taxonomy" id="1440053"/>
    <lineage>
        <taxon>Bacteria</taxon>
        <taxon>Bacillati</taxon>
        <taxon>Actinomycetota</taxon>
        <taxon>Actinomycetes</taxon>
        <taxon>Kitasatosporales</taxon>
        <taxon>Streptomycetaceae</taxon>
        <taxon>Streptomyces</taxon>
    </lineage>
</organism>
<dbReference type="STRING" id="1440053.GCA_000718095_01532"/>
<evidence type="ECO:0000256" key="1">
    <source>
        <dbReference type="SAM" id="MobiDB-lite"/>
    </source>
</evidence>
<dbReference type="AlphaFoldDB" id="A0A2T7TBL2"/>
<evidence type="ECO:0000256" key="2">
    <source>
        <dbReference type="SAM" id="Phobius"/>
    </source>
</evidence>
<reference evidence="3 4" key="1">
    <citation type="submission" date="2013-12" db="EMBL/GenBank/DDBJ databases">
        <title>Annotated genome of Streptomyces scopuliridis.</title>
        <authorList>
            <person name="Olson J.B."/>
        </authorList>
    </citation>
    <scope>NUCLEOTIDE SEQUENCE [LARGE SCALE GENOMIC DNA]</scope>
    <source>
        <strain evidence="3 4">RB72</strain>
    </source>
</reference>